<gene>
    <name evidence="1" type="ORF">GGR20_003314</name>
</gene>
<dbReference type="RefSeq" id="WP_183312421.1">
    <property type="nucleotide sequence ID" value="NZ_JACIEW010000009.1"/>
</dbReference>
<keyword evidence="2" id="KW-1185">Reference proteome</keyword>
<dbReference type="Proteomes" id="UP000547011">
    <property type="component" value="Unassembled WGS sequence"/>
</dbReference>
<evidence type="ECO:0000313" key="2">
    <source>
        <dbReference type="Proteomes" id="UP000547011"/>
    </source>
</evidence>
<name>A0A7W6NCZ7_9HYPH</name>
<dbReference type="AlphaFoldDB" id="A0A7W6NCZ7"/>
<protein>
    <submittedName>
        <fullName evidence="1">Uncharacterized protein</fullName>
    </submittedName>
</protein>
<organism evidence="1 2">
    <name type="scientific">Devosia subaequoris</name>
    <dbReference type="NCBI Taxonomy" id="395930"/>
    <lineage>
        <taxon>Bacteria</taxon>
        <taxon>Pseudomonadati</taxon>
        <taxon>Pseudomonadota</taxon>
        <taxon>Alphaproteobacteria</taxon>
        <taxon>Hyphomicrobiales</taxon>
        <taxon>Devosiaceae</taxon>
        <taxon>Devosia</taxon>
    </lineage>
</organism>
<comment type="caution">
    <text evidence="1">The sequence shown here is derived from an EMBL/GenBank/DDBJ whole genome shotgun (WGS) entry which is preliminary data.</text>
</comment>
<accession>A0A7W6NCZ7</accession>
<reference evidence="1 2" key="1">
    <citation type="submission" date="2020-08" db="EMBL/GenBank/DDBJ databases">
        <title>Genomic Encyclopedia of Type Strains, Phase IV (KMG-IV): sequencing the most valuable type-strain genomes for metagenomic binning, comparative biology and taxonomic classification.</title>
        <authorList>
            <person name="Goeker M."/>
        </authorList>
    </citation>
    <scope>NUCLEOTIDE SEQUENCE [LARGE SCALE GENOMIC DNA]</scope>
    <source>
        <strain evidence="1 2">DSM 23447</strain>
    </source>
</reference>
<proteinExistence type="predicted"/>
<sequence>MSYKAIFSYAWDIAEMGVSAAIEAFDDLGLDTVTLAGTYHAGKFMRPHGRTGKVYFPEDGTAYFRTDPSHYGQIKPLPNSLLSQHDILSELLDDGRKSVNVWLVLLHNTALGMAHPDSVVRNAFGDPYYYNLCPSAPAARAYARGLASDVTQNYPVSGLSLEAPGFTPYAHGYHHEFALMRFNPWLENMLGLCFCDHCVAGAKERDIDAARLKSQVAAEIDAYLESDIDLPDDMAEAFWRADIVADGDLRRYLDFRNDVVTLLVAEIRQDVRKDATIAVIPSVARPTGGAWYEGSDLKALGRETGLIEACFYEPSATRVKADLWDIRRRVGPDVKLRGILRPAFPDLSSKDEFLAAINALREGGVDELGFYNFGHLRRANLAWIGAALKGSA</sequence>
<evidence type="ECO:0000313" key="1">
    <source>
        <dbReference type="EMBL" id="MBB4053652.1"/>
    </source>
</evidence>
<dbReference type="EMBL" id="JACIEW010000009">
    <property type="protein sequence ID" value="MBB4053652.1"/>
    <property type="molecule type" value="Genomic_DNA"/>
</dbReference>
<dbReference type="Gene3D" id="3.20.20.80">
    <property type="entry name" value="Glycosidases"/>
    <property type="match status" value="1"/>
</dbReference>